<dbReference type="OrthoDB" id="497927at2759"/>
<dbReference type="Gene3D" id="3.40.1190.20">
    <property type="match status" value="1"/>
</dbReference>
<dbReference type="InterPro" id="IPR011611">
    <property type="entry name" value="PfkB_dom"/>
</dbReference>
<dbReference type="PANTHER" id="PTHR47098:SF1">
    <property type="entry name" value="PFKB FAMILY CARBOHYDRATE KINASE SUPERFAMILY (AFU_ORTHOLOGUE AFUA_4G09500)"/>
    <property type="match status" value="1"/>
</dbReference>
<reference evidence="1 2" key="1">
    <citation type="journal article" date="2016" name="Sci. Rep.">
        <title>Draft genome sequencing and secretome analysis of fungal phytopathogen Ascochyta rabiei provides insight into the necrotrophic effector repertoire.</title>
        <authorList>
            <person name="Verma S."/>
            <person name="Gazara R.K."/>
            <person name="Nizam S."/>
            <person name="Parween S."/>
            <person name="Chattopadhyay D."/>
            <person name="Verma P.K."/>
        </authorList>
    </citation>
    <scope>NUCLEOTIDE SEQUENCE [LARGE SCALE GENOMIC DNA]</scope>
    <source>
        <strain evidence="1 2">ArDII</strain>
    </source>
</reference>
<protein>
    <submittedName>
        <fullName evidence="1">Uncharacterized protein</fullName>
    </submittedName>
</protein>
<dbReference type="STRING" id="5454.A0A163LVP7"/>
<name>A0A163LVP7_DIDRA</name>
<evidence type="ECO:0000313" key="2">
    <source>
        <dbReference type="Proteomes" id="UP000076837"/>
    </source>
</evidence>
<dbReference type="Pfam" id="PF00294">
    <property type="entry name" value="PfkB"/>
    <property type="match status" value="1"/>
</dbReference>
<evidence type="ECO:0000313" key="1">
    <source>
        <dbReference type="EMBL" id="KZM28164.1"/>
    </source>
</evidence>
<keyword evidence="2" id="KW-1185">Reference proteome</keyword>
<organism evidence="1 2">
    <name type="scientific">Didymella rabiei</name>
    <name type="common">Chickpea ascochyta blight fungus</name>
    <name type="synonym">Mycosphaerella rabiei</name>
    <dbReference type="NCBI Taxonomy" id="5454"/>
    <lineage>
        <taxon>Eukaryota</taxon>
        <taxon>Fungi</taxon>
        <taxon>Dikarya</taxon>
        <taxon>Ascomycota</taxon>
        <taxon>Pezizomycotina</taxon>
        <taxon>Dothideomycetes</taxon>
        <taxon>Pleosporomycetidae</taxon>
        <taxon>Pleosporales</taxon>
        <taxon>Pleosporineae</taxon>
        <taxon>Didymellaceae</taxon>
        <taxon>Ascochyta</taxon>
    </lineage>
</organism>
<dbReference type="Proteomes" id="UP000076837">
    <property type="component" value="Unassembled WGS sequence"/>
</dbReference>
<comment type="caution">
    <text evidence="1">The sequence shown here is derived from an EMBL/GenBank/DDBJ whole genome shotgun (WGS) entry which is preliminary data.</text>
</comment>
<dbReference type="InterPro" id="IPR029056">
    <property type="entry name" value="Ribokinase-like"/>
</dbReference>
<dbReference type="AlphaFoldDB" id="A0A163LVP7"/>
<dbReference type="EMBL" id="JYNV01000031">
    <property type="protein sequence ID" value="KZM28164.1"/>
    <property type="molecule type" value="Genomic_DNA"/>
</dbReference>
<accession>A0A163LVP7</accession>
<gene>
    <name evidence="1" type="ORF">ST47_g693</name>
</gene>
<dbReference type="PANTHER" id="PTHR47098">
    <property type="entry name" value="PROTEIN MAK32"/>
    <property type="match status" value="1"/>
</dbReference>
<sequence length="358" mass="37967">MEATMAPQISGVSLGMLIMDEIRMPNKAPLHNVIGGSSTFVTLGLRLFASDPSSVGCLILAGSDFPPSVEDEVRAWDTTLVLQKDATKRSSRGLLVYEDDTFGPKTFEYTTPPIRAAPGHLIDTPLLGARAFHMFGRPEEVLVQVPELLRLRHSHDPSLPRPLIVWEPLPSSCHPSALPTFLSAMPLVDVFSPNHLELAALFHPDSATTTLQHLANLGAAFLDARIGPDGNVHVPAFHAQGSKEVVDPTGAGNAFLGGYMAGWLRAGGVAIDTYDNDPNTHANDSNTHNNADADARTQKTLREALCCGAVAASFALEQIGLPRVERVSGLLGEARLGEFVARLVGGVGESNSSSSGGS</sequence>
<dbReference type="SUPFAM" id="SSF53613">
    <property type="entry name" value="Ribokinase-like"/>
    <property type="match status" value="1"/>
</dbReference>
<proteinExistence type="predicted"/>